<organism evidence="2">
    <name type="scientific">Zea mays</name>
    <name type="common">Maize</name>
    <dbReference type="NCBI Taxonomy" id="4577"/>
    <lineage>
        <taxon>Eukaryota</taxon>
        <taxon>Viridiplantae</taxon>
        <taxon>Streptophyta</taxon>
        <taxon>Embryophyta</taxon>
        <taxon>Tracheophyta</taxon>
        <taxon>Spermatophyta</taxon>
        <taxon>Magnoliopsida</taxon>
        <taxon>Liliopsida</taxon>
        <taxon>Poales</taxon>
        <taxon>Poaceae</taxon>
        <taxon>PACMAD clade</taxon>
        <taxon>Panicoideae</taxon>
        <taxon>Andropogonodae</taxon>
        <taxon>Andropogoneae</taxon>
        <taxon>Tripsacinae</taxon>
        <taxon>Zea</taxon>
    </lineage>
</organism>
<feature type="signal peptide" evidence="1">
    <location>
        <begin position="1"/>
        <end position="33"/>
    </location>
</feature>
<proteinExistence type="predicted"/>
<feature type="chain" id="PRO_5018018938" evidence="1">
    <location>
        <begin position="34"/>
        <end position="89"/>
    </location>
</feature>
<dbReference type="PANTHER" id="PTHR35547">
    <property type="entry name" value="OS06G0249350 PROTEIN-RELATED"/>
    <property type="match status" value="1"/>
</dbReference>
<accession>A0A3L6E726</accession>
<comment type="caution">
    <text evidence="2">The sequence shown here is derived from an EMBL/GenBank/DDBJ whole genome shotgun (WGS) entry which is preliminary data.</text>
</comment>
<gene>
    <name evidence="2" type="ORF">Zm00014a_000984</name>
</gene>
<dbReference type="AlphaFoldDB" id="A0A3L6E726"/>
<dbReference type="EMBL" id="NCVQ01000007">
    <property type="protein sequence ID" value="PWZ16183.1"/>
    <property type="molecule type" value="Genomic_DNA"/>
</dbReference>
<sequence>MAVVMRKRGGLVLPLVAVIMAVLLSLAVLGAEARPLSGDGGWAATGAGPLPDGGVFIVETLRRLYLQQLGGPGPSCETNSPNNGCPPPP</sequence>
<name>A0A3L6E726_MAIZE</name>
<evidence type="ECO:0000256" key="1">
    <source>
        <dbReference type="SAM" id="SignalP"/>
    </source>
</evidence>
<keyword evidence="1" id="KW-0732">Signal</keyword>
<reference evidence="2" key="1">
    <citation type="journal article" date="2018" name="Nat. Genet.">
        <title>Extensive intraspecific gene order and gene structural variations between Mo17 and other maize genomes.</title>
        <authorList>
            <person name="Sun S."/>
            <person name="Zhou Y."/>
            <person name="Chen J."/>
            <person name="Shi J."/>
            <person name="Zhao H."/>
            <person name="Zhao H."/>
            <person name="Song W."/>
            <person name="Zhang M."/>
            <person name="Cui Y."/>
            <person name="Dong X."/>
            <person name="Liu H."/>
            <person name="Ma X."/>
            <person name="Jiao Y."/>
            <person name="Wang B."/>
            <person name="Wei X."/>
            <person name="Stein J.C."/>
            <person name="Glaubitz J.C."/>
            <person name="Lu F."/>
            <person name="Yu G."/>
            <person name="Liang C."/>
            <person name="Fengler K."/>
            <person name="Li B."/>
            <person name="Rafalski A."/>
            <person name="Schnable P.S."/>
            <person name="Ware D.H."/>
            <person name="Buckler E.S."/>
            <person name="Lai J."/>
        </authorList>
    </citation>
    <scope>NUCLEOTIDE SEQUENCE [LARGE SCALE GENOMIC DNA]</scope>
    <source>
        <tissue evidence="2">Seedling</tissue>
    </source>
</reference>
<dbReference type="Proteomes" id="UP000251960">
    <property type="component" value="Chromosome 6"/>
</dbReference>
<dbReference type="ExpressionAtlas" id="A0A3L6E726">
    <property type="expression patterns" value="baseline and differential"/>
</dbReference>
<dbReference type="PANTHER" id="PTHR35547:SF2">
    <property type="entry name" value="OS06G0249350 PROTEIN"/>
    <property type="match status" value="1"/>
</dbReference>
<evidence type="ECO:0000313" key="2">
    <source>
        <dbReference type="EMBL" id="PWZ16183.1"/>
    </source>
</evidence>
<protein>
    <submittedName>
        <fullName evidence="2">Uncharacterized protein</fullName>
    </submittedName>
</protein>